<dbReference type="EMBL" id="ADIZ01000046">
    <property type="protein sequence ID" value="OSK88089.1"/>
    <property type="molecule type" value="Genomic_DNA"/>
</dbReference>
<comment type="caution">
    <text evidence="2">The sequence shown here is derived from an EMBL/GenBank/DDBJ whole genome shotgun (WGS) entry which is preliminary data.</text>
</comment>
<feature type="region of interest" description="Disordered" evidence="1">
    <location>
        <begin position="182"/>
        <end position="211"/>
    </location>
</feature>
<evidence type="ECO:0000256" key="1">
    <source>
        <dbReference type="SAM" id="MobiDB-lite"/>
    </source>
</evidence>
<accession>A0A1X3ITR4</accession>
<sequence>MGISGNTTLNNTTVNGSGVNGSGVDINGNLSNTGNTTIGGNANGSGPGVNINGSVNGGQISGNATGDGNGVNISGNITDGNISGSATTGNGVEITGPSAMINTTLSGSSVSGKDIAISAPLLLQGNTPDAAAQRQHQRNQAAMRATLAEGSDVVESAGYRAAPQTQTISVCDDGKNCTRTTVQSAGPDVHPPHRHTGVVAEPLSRDSAKNR</sequence>
<evidence type="ECO:0000313" key="3">
    <source>
        <dbReference type="Proteomes" id="UP000193942"/>
    </source>
</evidence>
<dbReference type="AlphaFoldDB" id="A0A1X3ITR4"/>
<gene>
    <name evidence="2" type="ORF">ECXG_04288</name>
</gene>
<reference evidence="2 3" key="1">
    <citation type="submission" date="2010-04" db="EMBL/GenBank/DDBJ databases">
        <title>The Genome Sequence of Escherichia coli TA447.</title>
        <authorList>
            <consortium name="The Broad Institute Genome Sequencing Platform"/>
            <consortium name="The Broad Institute Genome Sequencing Center for Infectious Disease"/>
            <person name="Feldgarden M."/>
            <person name="Gordon D.M."/>
            <person name="Johnson J.R."/>
            <person name="Johnston B.D."/>
            <person name="Young S."/>
            <person name="Zeng Q."/>
            <person name="Koehrsen M."/>
            <person name="Alvarado L."/>
            <person name="Berlin A.M."/>
            <person name="Borenstein D."/>
            <person name="Chapman S.B."/>
            <person name="Chen Z."/>
            <person name="Engels R."/>
            <person name="Freedman E."/>
            <person name="Gellesch M."/>
            <person name="Goldberg J."/>
            <person name="Griggs A."/>
            <person name="Gujja S."/>
            <person name="Heilman E.R."/>
            <person name="Heiman D.I."/>
            <person name="Hepburn T.A."/>
            <person name="Howarth C."/>
            <person name="Jen D."/>
            <person name="Larson L."/>
            <person name="Mehta T."/>
            <person name="Park D."/>
            <person name="Pearson M."/>
            <person name="Richards J."/>
            <person name="Roberts A."/>
            <person name="Saif S."/>
            <person name="Shea T.D."/>
            <person name="Shenoy N."/>
            <person name="Sisk P."/>
            <person name="Stolte C."/>
            <person name="Sykes S.N."/>
            <person name="Walk T."/>
            <person name="White J."/>
            <person name="Yandava C."/>
            <person name="Haas B."/>
            <person name="Henn M.R."/>
            <person name="Nusbaum C."/>
            <person name="Birren B."/>
        </authorList>
    </citation>
    <scope>NUCLEOTIDE SEQUENCE [LARGE SCALE GENOMIC DNA]</scope>
    <source>
        <strain evidence="2 3">TA447</strain>
    </source>
</reference>
<protein>
    <submittedName>
        <fullName evidence="2">Putative adhesin</fullName>
    </submittedName>
</protein>
<proteinExistence type="predicted"/>
<organism evidence="2 3">
    <name type="scientific">Escherichia coli TA447</name>
    <dbReference type="NCBI Taxonomy" id="656447"/>
    <lineage>
        <taxon>Bacteria</taxon>
        <taxon>Pseudomonadati</taxon>
        <taxon>Pseudomonadota</taxon>
        <taxon>Gammaproteobacteria</taxon>
        <taxon>Enterobacterales</taxon>
        <taxon>Enterobacteriaceae</taxon>
        <taxon>Escherichia</taxon>
    </lineage>
</organism>
<dbReference type="Proteomes" id="UP000193942">
    <property type="component" value="Unassembled WGS sequence"/>
</dbReference>
<evidence type="ECO:0000313" key="2">
    <source>
        <dbReference type="EMBL" id="OSK88089.1"/>
    </source>
</evidence>
<name>A0A1X3ITR4_ECOLX</name>
<feature type="region of interest" description="Disordered" evidence="1">
    <location>
        <begin position="1"/>
        <end position="22"/>
    </location>
</feature>